<dbReference type="Proteomes" id="UP000292685">
    <property type="component" value="Unassembled WGS sequence"/>
</dbReference>
<evidence type="ECO:0000256" key="7">
    <source>
        <dbReference type="RuleBase" id="RU363032"/>
    </source>
</evidence>
<keyword evidence="4 7" id="KW-0812">Transmembrane</keyword>
<dbReference type="PROSITE" id="PS50928">
    <property type="entry name" value="ABC_TM1"/>
    <property type="match status" value="1"/>
</dbReference>
<evidence type="ECO:0000256" key="3">
    <source>
        <dbReference type="ARBA" id="ARBA00022475"/>
    </source>
</evidence>
<keyword evidence="6 7" id="KW-0472">Membrane</keyword>
<evidence type="ECO:0000313" key="9">
    <source>
        <dbReference type="EMBL" id="RZU62886.1"/>
    </source>
</evidence>
<evidence type="ECO:0000256" key="4">
    <source>
        <dbReference type="ARBA" id="ARBA00022692"/>
    </source>
</evidence>
<feature type="domain" description="ABC transmembrane type-1" evidence="8">
    <location>
        <begin position="92"/>
        <end position="308"/>
    </location>
</feature>
<dbReference type="Pfam" id="PF00528">
    <property type="entry name" value="BPD_transp_1"/>
    <property type="match status" value="1"/>
</dbReference>
<evidence type="ECO:0000256" key="1">
    <source>
        <dbReference type="ARBA" id="ARBA00004651"/>
    </source>
</evidence>
<feature type="transmembrane region" description="Helical" evidence="7">
    <location>
        <begin position="96"/>
        <end position="117"/>
    </location>
</feature>
<dbReference type="SUPFAM" id="SSF161098">
    <property type="entry name" value="MetI-like"/>
    <property type="match status" value="1"/>
</dbReference>
<proteinExistence type="inferred from homology"/>
<gene>
    <name evidence="9" type="ORF">EV380_2491</name>
</gene>
<dbReference type="CDD" id="cd06261">
    <property type="entry name" value="TM_PBP2"/>
    <property type="match status" value="1"/>
</dbReference>
<evidence type="ECO:0000256" key="6">
    <source>
        <dbReference type="ARBA" id="ARBA00023136"/>
    </source>
</evidence>
<sequence length="319" mass="34985">MSSLATRTAGRVAPPAQRVSRKNVSPVEARRRKIFWPFLAPALLVYAVLFLGPAIASVVISFTRWDGIGTAEPVGIDNYLTLMGDTVFHTAFKNTMVVLLGGGIAVFVLAFGLTMVLREMRGRKFVRSVVFFPTIISPVVLAILWGFIFQANGLMDTGLDQIGIANSPNWLGDHLFLIIVIGLVWTHLGLYVTILMAAVDQIPRYLYEECALAGATAWQRFRYVTLPLTWDVVSAAAVLWTIGSLKIFEFIYAFGGTTADMPPTSVWNSALFIYGNTFGGRTPSFSFGYASAAAVVTVIAVMAFVVLLRRATRRDPIEF</sequence>
<dbReference type="PANTHER" id="PTHR30193:SF41">
    <property type="entry name" value="DIACETYLCHITOBIOSE UPTAKE SYSTEM PERMEASE PROTEIN NGCF"/>
    <property type="match status" value="1"/>
</dbReference>
<dbReference type="GO" id="GO:0005886">
    <property type="term" value="C:plasma membrane"/>
    <property type="evidence" value="ECO:0007669"/>
    <property type="project" value="UniProtKB-SubCell"/>
</dbReference>
<protein>
    <submittedName>
        <fullName evidence="9">Carbohydrate ABC transporter membrane protein 1 (CUT1 family)</fullName>
    </submittedName>
</protein>
<dbReference type="EMBL" id="SHLA01000001">
    <property type="protein sequence ID" value="RZU62886.1"/>
    <property type="molecule type" value="Genomic_DNA"/>
</dbReference>
<keyword evidence="2 7" id="KW-0813">Transport</keyword>
<comment type="caution">
    <text evidence="9">The sequence shown here is derived from an EMBL/GenBank/DDBJ whole genome shotgun (WGS) entry which is preliminary data.</text>
</comment>
<keyword evidence="5 7" id="KW-1133">Transmembrane helix</keyword>
<dbReference type="InterPro" id="IPR051393">
    <property type="entry name" value="ABC_transporter_permease"/>
</dbReference>
<evidence type="ECO:0000256" key="5">
    <source>
        <dbReference type="ARBA" id="ARBA00022989"/>
    </source>
</evidence>
<reference evidence="9 10" key="1">
    <citation type="submission" date="2019-02" db="EMBL/GenBank/DDBJ databases">
        <title>Sequencing the genomes of 1000 actinobacteria strains.</title>
        <authorList>
            <person name="Klenk H.-P."/>
        </authorList>
    </citation>
    <scope>NUCLEOTIDE SEQUENCE [LARGE SCALE GENOMIC DNA]</scope>
    <source>
        <strain evidence="9 10">DSM 17364</strain>
    </source>
</reference>
<feature type="transmembrane region" description="Helical" evidence="7">
    <location>
        <begin position="38"/>
        <end position="62"/>
    </location>
</feature>
<keyword evidence="3" id="KW-1003">Cell membrane</keyword>
<dbReference type="GO" id="GO:0055085">
    <property type="term" value="P:transmembrane transport"/>
    <property type="evidence" value="ECO:0007669"/>
    <property type="project" value="InterPro"/>
</dbReference>
<evidence type="ECO:0000256" key="2">
    <source>
        <dbReference type="ARBA" id="ARBA00022448"/>
    </source>
</evidence>
<feature type="transmembrane region" description="Helical" evidence="7">
    <location>
        <begin position="228"/>
        <end position="254"/>
    </location>
</feature>
<dbReference type="InterPro" id="IPR035906">
    <property type="entry name" value="MetI-like_sf"/>
</dbReference>
<dbReference type="AlphaFoldDB" id="A0A4V2GA55"/>
<comment type="subcellular location">
    <subcellularLocation>
        <location evidence="1 7">Cell membrane</location>
        <topology evidence="1 7">Multi-pass membrane protein</topology>
    </subcellularLocation>
</comment>
<feature type="transmembrane region" description="Helical" evidence="7">
    <location>
        <begin position="175"/>
        <end position="199"/>
    </location>
</feature>
<dbReference type="Gene3D" id="1.10.3720.10">
    <property type="entry name" value="MetI-like"/>
    <property type="match status" value="1"/>
</dbReference>
<organism evidence="9 10">
    <name type="scientific">Zhihengliuella halotolerans</name>
    <dbReference type="NCBI Taxonomy" id="370736"/>
    <lineage>
        <taxon>Bacteria</taxon>
        <taxon>Bacillati</taxon>
        <taxon>Actinomycetota</taxon>
        <taxon>Actinomycetes</taxon>
        <taxon>Micrococcales</taxon>
        <taxon>Micrococcaceae</taxon>
        <taxon>Zhihengliuella</taxon>
    </lineage>
</organism>
<feature type="transmembrane region" description="Helical" evidence="7">
    <location>
        <begin position="129"/>
        <end position="149"/>
    </location>
</feature>
<feature type="transmembrane region" description="Helical" evidence="7">
    <location>
        <begin position="287"/>
        <end position="308"/>
    </location>
</feature>
<evidence type="ECO:0000259" key="8">
    <source>
        <dbReference type="PROSITE" id="PS50928"/>
    </source>
</evidence>
<accession>A0A4V2GA55</accession>
<name>A0A4V2GA55_9MICC</name>
<dbReference type="OrthoDB" id="34224at2"/>
<evidence type="ECO:0000313" key="10">
    <source>
        <dbReference type="Proteomes" id="UP000292685"/>
    </source>
</evidence>
<dbReference type="PANTHER" id="PTHR30193">
    <property type="entry name" value="ABC TRANSPORTER PERMEASE PROTEIN"/>
    <property type="match status" value="1"/>
</dbReference>
<dbReference type="InterPro" id="IPR000515">
    <property type="entry name" value="MetI-like"/>
</dbReference>
<comment type="similarity">
    <text evidence="7">Belongs to the binding-protein-dependent transport system permease family.</text>
</comment>
<keyword evidence="10" id="KW-1185">Reference proteome</keyword>